<dbReference type="EMBL" id="AP017378">
    <property type="protein sequence ID" value="BBD10001.1"/>
    <property type="molecule type" value="Genomic_DNA"/>
</dbReference>
<dbReference type="KEGG" id="dfl:DFE_3275"/>
<reference evidence="3 4" key="1">
    <citation type="journal article" date="2018" name="Sci. Adv.">
        <title>Multi-heme cytochromes provide a pathway for survival in energy-limited environments.</title>
        <authorList>
            <person name="Deng X."/>
            <person name="Dohmae N."/>
            <person name="Nealson K.H."/>
            <person name="Hashimoto K."/>
            <person name="Okamoto A."/>
        </authorList>
    </citation>
    <scope>NUCLEOTIDE SEQUENCE [LARGE SCALE GENOMIC DNA]</scope>
    <source>
        <strain evidence="3 4">IS5</strain>
    </source>
</reference>
<dbReference type="Proteomes" id="UP000269883">
    <property type="component" value="Chromosome"/>
</dbReference>
<dbReference type="PANTHER" id="PTHR30024:SF42">
    <property type="entry name" value="ALIPHATIC SULFONATES-BINDING PROTEIN-RELATED"/>
    <property type="match status" value="1"/>
</dbReference>
<dbReference type="Gene3D" id="3.40.190.10">
    <property type="entry name" value="Periplasmic binding protein-like II"/>
    <property type="match status" value="2"/>
</dbReference>
<organism evidence="3 4">
    <name type="scientific">Desulfovibrio ferrophilus</name>
    <dbReference type="NCBI Taxonomy" id="241368"/>
    <lineage>
        <taxon>Bacteria</taxon>
        <taxon>Pseudomonadati</taxon>
        <taxon>Thermodesulfobacteriota</taxon>
        <taxon>Desulfovibrionia</taxon>
        <taxon>Desulfovibrionales</taxon>
        <taxon>Desulfovibrionaceae</taxon>
        <taxon>Desulfovibrio</taxon>
    </lineage>
</organism>
<feature type="chain" id="PRO_5016322504" description="SsuA/THI5-like domain-containing protein" evidence="1">
    <location>
        <begin position="21"/>
        <end position="324"/>
    </location>
</feature>
<keyword evidence="4" id="KW-1185">Reference proteome</keyword>
<feature type="domain" description="SsuA/THI5-like" evidence="2">
    <location>
        <begin position="41"/>
        <end position="243"/>
    </location>
</feature>
<proteinExistence type="predicted"/>
<name>A0A2Z6B3D5_9BACT</name>
<dbReference type="PANTHER" id="PTHR30024">
    <property type="entry name" value="ALIPHATIC SULFONATES-BINDING PROTEIN-RELATED"/>
    <property type="match status" value="1"/>
</dbReference>
<evidence type="ECO:0000313" key="4">
    <source>
        <dbReference type="Proteomes" id="UP000269883"/>
    </source>
</evidence>
<evidence type="ECO:0000256" key="1">
    <source>
        <dbReference type="SAM" id="SignalP"/>
    </source>
</evidence>
<keyword evidence="1" id="KW-0732">Signal</keyword>
<dbReference type="Pfam" id="PF09084">
    <property type="entry name" value="NMT1"/>
    <property type="match status" value="1"/>
</dbReference>
<evidence type="ECO:0000259" key="2">
    <source>
        <dbReference type="Pfam" id="PF09084"/>
    </source>
</evidence>
<sequence length="324" mass="36244">MIKKIVFILLGCLMALPCAAKPPVSFKVTEGKGLMTAAHHVGVENGYFTDEGQSVHMKKFPKGYAALQDYLQGKADMTTINRVSLALTDIDPEEHVVIGILAYNSNDATIVGRRDSGITDAASLRGKRIGTAYGTTSHYWIYKWLAQHGMTSSDVTVEYYKKNKLPEVIASGKVDAIVMGVGVWDKAAKLLGDNAIIFTDPYIDLKQVPLMVRRSLIRDHRTELIAHLRALIRAEEFIKNDPRRGAAIVAQRKNLNLDTVTDLIVNSVDFSLSLKQGLLTDMEIVDRWAIEYKLVQRTRPRNYLEFIDSSLLEEIDPNRVTIIK</sequence>
<dbReference type="SUPFAM" id="SSF53850">
    <property type="entry name" value="Periplasmic binding protein-like II"/>
    <property type="match status" value="1"/>
</dbReference>
<gene>
    <name evidence="3" type="ORF">DFE_3275</name>
</gene>
<dbReference type="AlphaFoldDB" id="A0A2Z6B3D5"/>
<dbReference type="InterPro" id="IPR015168">
    <property type="entry name" value="SsuA/THI5"/>
</dbReference>
<accession>A0A2Z6B3D5</accession>
<protein>
    <recommendedName>
        <fullName evidence="2">SsuA/THI5-like domain-containing protein</fullName>
    </recommendedName>
</protein>
<evidence type="ECO:0000313" key="3">
    <source>
        <dbReference type="EMBL" id="BBD10001.1"/>
    </source>
</evidence>
<feature type="signal peptide" evidence="1">
    <location>
        <begin position="1"/>
        <end position="20"/>
    </location>
</feature>